<evidence type="ECO:0000256" key="13">
    <source>
        <dbReference type="ARBA" id="ARBA00024986"/>
    </source>
</evidence>
<keyword evidence="3" id="KW-1003">Cell membrane</keyword>
<dbReference type="SUPFAM" id="SSF52540">
    <property type="entry name" value="P-loop containing nucleoside triphosphate hydrolases"/>
    <property type="match status" value="1"/>
</dbReference>
<gene>
    <name evidence="19" type="ORF">K8U72_11140</name>
</gene>
<evidence type="ECO:0000256" key="1">
    <source>
        <dbReference type="ARBA" id="ARBA00004651"/>
    </source>
</evidence>
<keyword evidence="10" id="KW-0238">DNA-binding</keyword>
<keyword evidence="5 17" id="KW-0812">Transmembrane</keyword>
<reference evidence="19" key="2">
    <citation type="submission" date="2021-09" db="EMBL/GenBank/DDBJ databases">
        <authorList>
            <person name="Gilroy R."/>
        </authorList>
    </citation>
    <scope>NUCLEOTIDE SEQUENCE</scope>
    <source>
        <strain evidence="19">CHK124-7917</strain>
    </source>
</reference>
<dbReference type="Pfam" id="PF17854">
    <property type="entry name" value="FtsK_alpha"/>
    <property type="match status" value="1"/>
</dbReference>
<keyword evidence="7" id="KW-0159">Chromosome partition</keyword>
<evidence type="ECO:0000256" key="4">
    <source>
        <dbReference type="ARBA" id="ARBA00022618"/>
    </source>
</evidence>
<feature type="region of interest" description="Disordered" evidence="16">
    <location>
        <begin position="261"/>
        <end position="359"/>
    </location>
</feature>
<dbReference type="InterPro" id="IPR002543">
    <property type="entry name" value="FtsK_dom"/>
</dbReference>
<feature type="transmembrane region" description="Helical" evidence="17">
    <location>
        <begin position="42"/>
        <end position="61"/>
    </location>
</feature>
<dbReference type="InterPro" id="IPR041027">
    <property type="entry name" value="FtsK_alpha"/>
</dbReference>
<dbReference type="SMART" id="SM00382">
    <property type="entry name" value="AAA"/>
    <property type="match status" value="1"/>
</dbReference>
<keyword evidence="11 17" id="KW-0472">Membrane</keyword>
<dbReference type="InterPro" id="IPR027417">
    <property type="entry name" value="P-loop_NTPase"/>
</dbReference>
<evidence type="ECO:0000259" key="18">
    <source>
        <dbReference type="PROSITE" id="PS50901"/>
    </source>
</evidence>
<evidence type="ECO:0000256" key="11">
    <source>
        <dbReference type="ARBA" id="ARBA00023136"/>
    </source>
</evidence>
<dbReference type="PANTHER" id="PTHR22683:SF41">
    <property type="entry name" value="DNA TRANSLOCASE FTSK"/>
    <property type="match status" value="1"/>
</dbReference>
<evidence type="ECO:0000313" key="20">
    <source>
        <dbReference type="Proteomes" id="UP000697330"/>
    </source>
</evidence>
<evidence type="ECO:0000256" key="10">
    <source>
        <dbReference type="ARBA" id="ARBA00023125"/>
    </source>
</evidence>
<dbReference type="InterPro" id="IPR036388">
    <property type="entry name" value="WH-like_DNA-bd_sf"/>
</dbReference>
<evidence type="ECO:0000256" key="2">
    <source>
        <dbReference type="ARBA" id="ARBA00006474"/>
    </source>
</evidence>
<dbReference type="GO" id="GO:0005524">
    <property type="term" value="F:ATP binding"/>
    <property type="evidence" value="ECO:0007669"/>
    <property type="project" value="UniProtKB-UniRule"/>
</dbReference>
<dbReference type="InterPro" id="IPR025199">
    <property type="entry name" value="FtsK_4TM"/>
</dbReference>
<dbReference type="PANTHER" id="PTHR22683">
    <property type="entry name" value="SPORULATION PROTEIN RELATED"/>
    <property type="match status" value="1"/>
</dbReference>
<dbReference type="GO" id="GO:0007059">
    <property type="term" value="P:chromosome segregation"/>
    <property type="evidence" value="ECO:0007669"/>
    <property type="project" value="UniProtKB-KW"/>
</dbReference>
<name>A0A921KMG4_9ACTN</name>
<dbReference type="PROSITE" id="PS50901">
    <property type="entry name" value="FTSK"/>
    <property type="match status" value="1"/>
</dbReference>
<feature type="binding site" evidence="15">
    <location>
        <begin position="509"/>
        <end position="516"/>
    </location>
    <ligand>
        <name>ATP</name>
        <dbReference type="ChEBI" id="CHEBI:30616"/>
    </ligand>
</feature>
<dbReference type="InterPro" id="IPR018541">
    <property type="entry name" value="Ftsk_gamma"/>
</dbReference>
<dbReference type="GO" id="GO:0005886">
    <property type="term" value="C:plasma membrane"/>
    <property type="evidence" value="ECO:0007669"/>
    <property type="project" value="UniProtKB-SubCell"/>
</dbReference>
<evidence type="ECO:0000256" key="15">
    <source>
        <dbReference type="PROSITE-ProRule" id="PRU00289"/>
    </source>
</evidence>
<dbReference type="SMART" id="SM00843">
    <property type="entry name" value="Ftsk_gamma"/>
    <property type="match status" value="1"/>
</dbReference>
<feature type="transmembrane region" description="Helical" evidence="17">
    <location>
        <begin position="73"/>
        <end position="96"/>
    </location>
</feature>
<evidence type="ECO:0000256" key="5">
    <source>
        <dbReference type="ARBA" id="ARBA00022692"/>
    </source>
</evidence>
<evidence type="ECO:0000256" key="12">
    <source>
        <dbReference type="ARBA" id="ARBA00023306"/>
    </source>
</evidence>
<keyword evidence="9 17" id="KW-1133">Transmembrane helix</keyword>
<dbReference type="Pfam" id="PF01580">
    <property type="entry name" value="FtsK_SpoIIIE"/>
    <property type="match status" value="1"/>
</dbReference>
<evidence type="ECO:0000256" key="6">
    <source>
        <dbReference type="ARBA" id="ARBA00022741"/>
    </source>
</evidence>
<comment type="function">
    <text evidence="13">Essential cell division protein that coordinates cell division and chromosome segregation. The N-terminus is involved in assembly of the cell-division machinery. The C-terminus functions as a DNA motor that moves dsDNA in an ATP-dependent manner towards the dif recombination site, which is located within the replication terminus region. Required for activation of the Xer recombinase, allowing activation of chromosome unlinking by recombination.</text>
</comment>
<dbReference type="Pfam" id="PF09397">
    <property type="entry name" value="FtsK_gamma"/>
    <property type="match status" value="1"/>
</dbReference>
<dbReference type="Gene3D" id="3.40.50.300">
    <property type="entry name" value="P-loop containing nucleotide triphosphate hydrolases"/>
    <property type="match status" value="1"/>
</dbReference>
<reference evidence="19" key="1">
    <citation type="journal article" date="2021" name="PeerJ">
        <title>Extensive microbial diversity within the chicken gut microbiome revealed by metagenomics and culture.</title>
        <authorList>
            <person name="Gilroy R."/>
            <person name="Ravi A."/>
            <person name="Getino M."/>
            <person name="Pursley I."/>
            <person name="Horton D.L."/>
            <person name="Alikhan N.F."/>
            <person name="Baker D."/>
            <person name="Gharbi K."/>
            <person name="Hall N."/>
            <person name="Watson M."/>
            <person name="Adriaenssens E.M."/>
            <person name="Foster-Nyarko E."/>
            <person name="Jarju S."/>
            <person name="Secka A."/>
            <person name="Antonio M."/>
            <person name="Oren A."/>
            <person name="Chaudhuri R.R."/>
            <person name="La Ragione R."/>
            <person name="Hildebrand F."/>
            <person name="Pallen M.J."/>
        </authorList>
    </citation>
    <scope>NUCLEOTIDE SEQUENCE</scope>
    <source>
        <strain evidence="19">CHK124-7917</strain>
    </source>
</reference>
<accession>A0A921KMG4</accession>
<evidence type="ECO:0000256" key="17">
    <source>
        <dbReference type="SAM" id="Phobius"/>
    </source>
</evidence>
<comment type="subunit">
    <text evidence="14">Homohexamer. Forms a ring that surrounds DNA.</text>
</comment>
<comment type="subcellular location">
    <subcellularLocation>
        <location evidence="1">Cell membrane</location>
        <topology evidence="1">Multi-pass membrane protein</topology>
    </subcellularLocation>
</comment>
<proteinExistence type="inferred from homology"/>
<feature type="compositionally biased region" description="Low complexity" evidence="16">
    <location>
        <begin position="291"/>
        <end position="305"/>
    </location>
</feature>
<comment type="similarity">
    <text evidence="2">Belongs to the FtsK/SpoIIIE/SftA family.</text>
</comment>
<comment type="caution">
    <text evidence="19">The sequence shown here is derived from an EMBL/GenBank/DDBJ whole genome shotgun (WGS) entry which is preliminary data.</text>
</comment>
<evidence type="ECO:0000256" key="3">
    <source>
        <dbReference type="ARBA" id="ARBA00022475"/>
    </source>
</evidence>
<protein>
    <submittedName>
        <fullName evidence="19">DNA translocase FtsK</fullName>
    </submittedName>
</protein>
<sequence length="845" mass="88790">MPSKRTSNAARGRGASGKGRGKAPARRPAQPAPALTKTQSDILGVVLAVTAIAMLVSIVSPSSAVVTSAVHDFLALSFGAAAVLVPVALFVFALTFFRGDEGPVSGRVALGLSLIVLAVMAMLSVNLSGASADPSVVFVPATAEVAGGYVGGAVAYCLLCLVGQVIGNVLLAGVVLAGVVVCGFSISDAVARAREGIEGIADEHHARVEARRAQAIIDAAADPDCVPAAAGPQASLFDETGEQATTFIGDRKTTVLKRRARLLPKDAPADPSGAPTTLIDRGKRPSATLFASDAEADQASAEAASVPSFLRGGKGAGRGRGEGGDGARTPDARRPRAERGQVPAAPESITRPGDADESYQLPPLSILRANPDASGSYGNDEELSETAAKLQATLEEFGLTSRVEGWIAGPSVTTFKISMGEGERVNKIVNLEDDIALSLAAKSVRIFAPIPGTSLVGIEIPNEKPQPVFLSDVLPYAKGGPLDCAFGRDSEGRPIVVDLAGLPHLLVAGTTGSGKSVLLNAIIMSMLMRATPEQVRLIMVDPKRVEFTGYAGLPHLYVPVVTEPRQAASALQWGVTEMERRLKVFEHYKVRDIKTFNNNVDGDKYAEMENPPKHMPYFVIVIDELADLMMVAGKDVESSIVRIAQLGRAAGIHLIVATQRPSADVVTGLIRANIDNRVALSVDNSINSRIILDQKGAEQLLGKGDMLVKLRGRKPRRAQGCWVSDEEIEQTVRFVREQVTADYHEDILTAVVPNAPGGGESGARGDDDPLIWEAARIVVDSQLGSTSGLQRALSVGYARAGRIMDMLEAKGVVGPANGSKPREVLLDKEGLEELKVADAAYEGVE</sequence>
<organism evidence="19 20">
    <name type="scientific">Thermophilibacter provencensis</name>
    <dbReference type="NCBI Taxonomy" id="1852386"/>
    <lineage>
        <taxon>Bacteria</taxon>
        <taxon>Bacillati</taxon>
        <taxon>Actinomycetota</taxon>
        <taxon>Coriobacteriia</taxon>
        <taxon>Coriobacteriales</taxon>
        <taxon>Atopobiaceae</taxon>
        <taxon>Thermophilibacter</taxon>
    </lineage>
</organism>
<feature type="compositionally biased region" description="Basic and acidic residues" evidence="16">
    <location>
        <begin position="319"/>
        <end position="339"/>
    </location>
</feature>
<keyword evidence="8 15" id="KW-0067">ATP-binding</keyword>
<dbReference type="InterPro" id="IPR050206">
    <property type="entry name" value="FtsK/SpoIIIE/SftA"/>
</dbReference>
<dbReference type="CDD" id="cd01127">
    <property type="entry name" value="TrwB_TraG_TraD_VirD4"/>
    <property type="match status" value="1"/>
</dbReference>
<dbReference type="InterPro" id="IPR036390">
    <property type="entry name" value="WH_DNA-bd_sf"/>
</dbReference>
<dbReference type="InterPro" id="IPR003593">
    <property type="entry name" value="AAA+_ATPase"/>
</dbReference>
<dbReference type="RefSeq" id="WP_274959809.1">
    <property type="nucleotide sequence ID" value="NZ_DYWQ01000168.1"/>
</dbReference>
<keyword evidence="12" id="KW-0131">Cell cycle</keyword>
<dbReference type="AlphaFoldDB" id="A0A921KMG4"/>
<evidence type="ECO:0000256" key="14">
    <source>
        <dbReference type="ARBA" id="ARBA00025923"/>
    </source>
</evidence>
<dbReference type="Gene3D" id="1.10.10.10">
    <property type="entry name" value="Winged helix-like DNA-binding domain superfamily/Winged helix DNA-binding domain"/>
    <property type="match status" value="1"/>
</dbReference>
<dbReference type="Gene3D" id="3.30.980.40">
    <property type="match status" value="1"/>
</dbReference>
<feature type="transmembrane region" description="Helical" evidence="17">
    <location>
        <begin position="108"/>
        <end position="125"/>
    </location>
</feature>
<feature type="transmembrane region" description="Helical" evidence="17">
    <location>
        <begin position="137"/>
        <end position="162"/>
    </location>
</feature>
<dbReference type="Proteomes" id="UP000697330">
    <property type="component" value="Unassembled WGS sequence"/>
</dbReference>
<dbReference type="GO" id="GO:0003677">
    <property type="term" value="F:DNA binding"/>
    <property type="evidence" value="ECO:0007669"/>
    <property type="project" value="UniProtKB-KW"/>
</dbReference>
<feature type="region of interest" description="Disordered" evidence="16">
    <location>
        <begin position="1"/>
        <end position="35"/>
    </location>
</feature>
<dbReference type="GO" id="GO:0051301">
    <property type="term" value="P:cell division"/>
    <property type="evidence" value="ECO:0007669"/>
    <property type="project" value="UniProtKB-KW"/>
</dbReference>
<dbReference type="SUPFAM" id="SSF46785">
    <property type="entry name" value="Winged helix' DNA-binding domain"/>
    <property type="match status" value="1"/>
</dbReference>
<evidence type="ECO:0000256" key="16">
    <source>
        <dbReference type="SAM" id="MobiDB-lite"/>
    </source>
</evidence>
<evidence type="ECO:0000313" key="19">
    <source>
        <dbReference type="EMBL" id="HJF46313.1"/>
    </source>
</evidence>
<feature type="domain" description="FtsK" evidence="18">
    <location>
        <begin position="492"/>
        <end position="689"/>
    </location>
</feature>
<feature type="transmembrane region" description="Helical" evidence="17">
    <location>
        <begin position="169"/>
        <end position="187"/>
    </location>
</feature>
<evidence type="ECO:0000256" key="9">
    <source>
        <dbReference type="ARBA" id="ARBA00022989"/>
    </source>
</evidence>
<evidence type="ECO:0000256" key="8">
    <source>
        <dbReference type="ARBA" id="ARBA00022840"/>
    </source>
</evidence>
<dbReference type="EMBL" id="DYWQ01000168">
    <property type="protein sequence ID" value="HJF46313.1"/>
    <property type="molecule type" value="Genomic_DNA"/>
</dbReference>
<keyword evidence="4" id="KW-0132">Cell division</keyword>
<evidence type="ECO:0000256" key="7">
    <source>
        <dbReference type="ARBA" id="ARBA00022829"/>
    </source>
</evidence>
<keyword evidence="6 15" id="KW-0547">Nucleotide-binding</keyword>
<dbReference type="Pfam" id="PF13491">
    <property type="entry name" value="FtsK_4TM"/>
    <property type="match status" value="1"/>
</dbReference>